<name>A0ABY4VLJ2_9BURK</name>
<evidence type="ECO:0000313" key="3">
    <source>
        <dbReference type="Proteomes" id="UP001056648"/>
    </source>
</evidence>
<keyword evidence="1" id="KW-0472">Membrane</keyword>
<evidence type="ECO:0000256" key="1">
    <source>
        <dbReference type="SAM" id="Phobius"/>
    </source>
</evidence>
<keyword evidence="1" id="KW-0812">Transmembrane</keyword>
<keyword evidence="3" id="KW-1185">Reference proteome</keyword>
<reference evidence="2" key="1">
    <citation type="submission" date="2022-06" db="EMBL/GenBank/DDBJ databases">
        <title>Complete genome sequence and characterization of Cupriavidus gilardii QJ1 isolated from contaminating cells.</title>
        <authorList>
            <person name="Qi J."/>
        </authorList>
    </citation>
    <scope>NUCLEOTIDE SEQUENCE</scope>
    <source>
        <strain evidence="2">QJ1</strain>
    </source>
</reference>
<dbReference type="GeneID" id="70687664"/>
<sequence length="72" mass="8073">MESVIGVVARFAMYALFQFFLYWPGWLVLKIVTLGRYPVSPMRREAWYEFELVAAVGMLALVGIGMAIAALA</sequence>
<feature type="transmembrane region" description="Helical" evidence="1">
    <location>
        <begin position="52"/>
        <end position="71"/>
    </location>
</feature>
<dbReference type="RefSeq" id="WP_053824001.1">
    <property type="nucleotide sequence ID" value="NZ_BAAAEB010000023.1"/>
</dbReference>
<dbReference type="EMBL" id="CP098735">
    <property type="protein sequence ID" value="USE77861.1"/>
    <property type="molecule type" value="Genomic_DNA"/>
</dbReference>
<feature type="transmembrane region" description="Helical" evidence="1">
    <location>
        <begin position="12"/>
        <end position="32"/>
    </location>
</feature>
<accession>A0ABY4VLJ2</accession>
<protein>
    <submittedName>
        <fullName evidence="2">Uncharacterized protein</fullName>
    </submittedName>
</protein>
<organism evidence="2 3">
    <name type="scientific">Cupriavidus gilardii</name>
    <dbReference type="NCBI Taxonomy" id="82541"/>
    <lineage>
        <taxon>Bacteria</taxon>
        <taxon>Pseudomonadati</taxon>
        <taxon>Pseudomonadota</taxon>
        <taxon>Betaproteobacteria</taxon>
        <taxon>Burkholderiales</taxon>
        <taxon>Burkholderiaceae</taxon>
        <taxon>Cupriavidus</taxon>
    </lineage>
</organism>
<gene>
    <name evidence="2" type="ORF">NDR89_02075</name>
</gene>
<dbReference type="Proteomes" id="UP001056648">
    <property type="component" value="Chromosome 1"/>
</dbReference>
<proteinExistence type="predicted"/>
<keyword evidence="1" id="KW-1133">Transmembrane helix</keyword>
<evidence type="ECO:0000313" key="2">
    <source>
        <dbReference type="EMBL" id="USE77861.1"/>
    </source>
</evidence>